<dbReference type="Proteomes" id="UP000028545">
    <property type="component" value="Unassembled WGS sequence"/>
</dbReference>
<keyword evidence="6 8" id="KW-0534">Nitrate assimilation</keyword>
<dbReference type="InterPro" id="IPR044772">
    <property type="entry name" value="NO3_transporter"/>
</dbReference>
<keyword evidence="5 8" id="KW-1133">Transmembrane helix</keyword>
<evidence type="ECO:0000256" key="7">
    <source>
        <dbReference type="ARBA" id="ARBA00023136"/>
    </source>
</evidence>
<keyword evidence="4 8" id="KW-0812">Transmembrane</keyword>
<evidence type="ECO:0000256" key="9">
    <source>
        <dbReference type="SAM" id="MobiDB-lite"/>
    </source>
</evidence>
<feature type="region of interest" description="Disordered" evidence="9">
    <location>
        <begin position="240"/>
        <end position="266"/>
    </location>
</feature>
<dbReference type="EMBL" id="JOWA01000165">
    <property type="protein sequence ID" value="KEZ38945.1"/>
    <property type="molecule type" value="Genomic_DNA"/>
</dbReference>
<dbReference type="VEuPathDB" id="FungiDB:SAPIO_CDS10291"/>
<dbReference type="InterPro" id="IPR036259">
    <property type="entry name" value="MFS_trans_sf"/>
</dbReference>
<dbReference type="SUPFAM" id="SSF103473">
    <property type="entry name" value="MFS general substrate transporter"/>
    <property type="match status" value="1"/>
</dbReference>
<feature type="transmembrane region" description="Helical" evidence="8">
    <location>
        <begin position="436"/>
        <end position="455"/>
    </location>
</feature>
<evidence type="ECO:0000256" key="2">
    <source>
        <dbReference type="ARBA" id="ARBA00008432"/>
    </source>
</evidence>
<evidence type="ECO:0000313" key="10">
    <source>
        <dbReference type="EMBL" id="KEZ38945.1"/>
    </source>
</evidence>
<dbReference type="KEGG" id="sapo:SAPIO_CDS10291"/>
<gene>
    <name evidence="10" type="ORF">SAPIO_CDS10291</name>
</gene>
<dbReference type="GO" id="GO:0042128">
    <property type="term" value="P:nitrate assimilation"/>
    <property type="evidence" value="ECO:0007669"/>
    <property type="project" value="UniProtKB-UniRule"/>
</dbReference>
<sequence>MLSTKLRYLVRSPEVNPITLKARSVPVFNPIDRYGRVFFFSWLGFMVAFLSWYAFPPLLTISIREDLKMTQADVANSNIVALLATFLVRLVTGPLCDRYGPRYVFAGLLLCGAVPTALATTVKNPMGLIAIRFFVGILGGTFVPCQVWCTGFFDKNVVGTANALAGGWGNAGGGITYFVMPALFDALVHSQGLTPHVAWRVAFVLPFVIVTATAAGMLLLCDDTPTGKWADRHLVIEGLPPTPPSEVATLHPGESKERYKDPEKSPAESILQARSTEIDLPRGELVAAPSFRKTLQVAFSLQTLALAVPYACSFGGELAINSIIGSYYYKNFPHLGQTLSGRWAAMFGLLNVLFRPAGGIIGDIIYKYTQSVWCKKLWLCFLGVVMGVFQLAIGLSDPHHQPTMFGLVAGLAFFMDASNGASFAVVPHVFPSSNGLVGATGNLGGVIFAVIFRHFGKAYHTSLWILGVISIVVNLGTAWIPPVPKDY</sequence>
<dbReference type="OMA" id="IPCFMFA"/>
<accession>A0A084FV33</accession>
<dbReference type="PANTHER" id="PTHR23515">
    <property type="entry name" value="HIGH-AFFINITY NITRATE TRANSPORTER 2.3"/>
    <property type="match status" value="1"/>
</dbReference>
<organism evidence="10 11">
    <name type="scientific">Pseudallescheria apiosperma</name>
    <name type="common">Scedosporium apiospermum</name>
    <dbReference type="NCBI Taxonomy" id="563466"/>
    <lineage>
        <taxon>Eukaryota</taxon>
        <taxon>Fungi</taxon>
        <taxon>Dikarya</taxon>
        <taxon>Ascomycota</taxon>
        <taxon>Pezizomycotina</taxon>
        <taxon>Sordariomycetes</taxon>
        <taxon>Hypocreomycetidae</taxon>
        <taxon>Microascales</taxon>
        <taxon>Microascaceae</taxon>
        <taxon>Scedosporium</taxon>
    </lineage>
</organism>
<dbReference type="Pfam" id="PF07690">
    <property type="entry name" value="MFS_1"/>
    <property type="match status" value="1"/>
</dbReference>
<evidence type="ECO:0000313" key="11">
    <source>
        <dbReference type="Proteomes" id="UP000028545"/>
    </source>
</evidence>
<feature type="transmembrane region" description="Helical" evidence="8">
    <location>
        <begin position="75"/>
        <end position="91"/>
    </location>
</feature>
<feature type="transmembrane region" description="Helical" evidence="8">
    <location>
        <begin position="37"/>
        <end position="55"/>
    </location>
</feature>
<feature type="compositionally biased region" description="Basic and acidic residues" evidence="9">
    <location>
        <begin position="253"/>
        <end position="266"/>
    </location>
</feature>
<dbReference type="InterPro" id="IPR004737">
    <property type="entry name" value="NO3_transporter_NarK/NarU-like"/>
</dbReference>
<dbReference type="NCBIfam" id="TIGR00886">
    <property type="entry name" value="2A0108"/>
    <property type="match status" value="1"/>
</dbReference>
<proteinExistence type="inferred from homology"/>
<evidence type="ECO:0000256" key="6">
    <source>
        <dbReference type="ARBA" id="ARBA00023063"/>
    </source>
</evidence>
<feature type="transmembrane region" description="Helical" evidence="8">
    <location>
        <begin position="199"/>
        <end position="220"/>
    </location>
</feature>
<protein>
    <recommendedName>
        <fullName evidence="8">Nitrate/nitrite transporter</fullName>
    </recommendedName>
</protein>
<keyword evidence="11" id="KW-1185">Reference proteome</keyword>
<dbReference type="Gene3D" id="1.20.1250.20">
    <property type="entry name" value="MFS general substrate transporter like domains"/>
    <property type="match status" value="2"/>
</dbReference>
<dbReference type="AlphaFoldDB" id="A0A084FV33"/>
<name>A0A084FV33_PSEDA</name>
<evidence type="ECO:0000256" key="4">
    <source>
        <dbReference type="ARBA" id="ARBA00022692"/>
    </source>
</evidence>
<dbReference type="GO" id="GO:0015113">
    <property type="term" value="F:nitrite transmembrane transporter activity"/>
    <property type="evidence" value="ECO:0007669"/>
    <property type="project" value="InterPro"/>
</dbReference>
<dbReference type="GeneID" id="27719473"/>
<keyword evidence="7 8" id="KW-0472">Membrane</keyword>
<comment type="subcellular location">
    <subcellularLocation>
        <location evidence="8">Cell membrane</location>
        <topology evidence="8">Multi-pass membrane protein</topology>
    </subcellularLocation>
    <subcellularLocation>
        <location evidence="1">Membrane</location>
        <topology evidence="1">Multi-pass membrane protein</topology>
    </subcellularLocation>
</comment>
<comment type="caution">
    <text evidence="10">The sequence shown here is derived from an EMBL/GenBank/DDBJ whole genome shotgun (WGS) entry which is preliminary data.</text>
</comment>
<feature type="transmembrane region" description="Helical" evidence="8">
    <location>
        <begin position="301"/>
        <end position="324"/>
    </location>
</feature>
<keyword evidence="3 8" id="KW-0813">Transport</keyword>
<feature type="transmembrane region" description="Helical" evidence="8">
    <location>
        <begin position="103"/>
        <end position="122"/>
    </location>
</feature>
<feature type="transmembrane region" description="Helical" evidence="8">
    <location>
        <begin position="128"/>
        <end position="149"/>
    </location>
</feature>
<evidence type="ECO:0000256" key="3">
    <source>
        <dbReference type="ARBA" id="ARBA00022448"/>
    </source>
</evidence>
<feature type="transmembrane region" description="Helical" evidence="8">
    <location>
        <begin position="461"/>
        <end position="480"/>
    </location>
</feature>
<comment type="similarity">
    <text evidence="2 8">Belongs to the major facilitator superfamily. Nitrate/nitrite porter (TC 2.A.1.8) family.</text>
</comment>
<dbReference type="FunFam" id="1.20.1250.20:FF:000382">
    <property type="entry name" value="Nitrate transporter CrnA"/>
    <property type="match status" value="1"/>
</dbReference>
<dbReference type="RefSeq" id="XP_016638744.1">
    <property type="nucleotide sequence ID" value="XM_016783902.1"/>
</dbReference>
<dbReference type="InterPro" id="IPR011701">
    <property type="entry name" value="MFS"/>
</dbReference>
<feature type="transmembrane region" description="Helical" evidence="8">
    <location>
        <begin position="161"/>
        <end position="179"/>
    </location>
</feature>
<feature type="transmembrane region" description="Helical" evidence="8">
    <location>
        <begin position="377"/>
        <end position="395"/>
    </location>
</feature>
<keyword evidence="8" id="KW-1003">Cell membrane</keyword>
<dbReference type="GO" id="GO:0015112">
    <property type="term" value="F:nitrate transmembrane transporter activity"/>
    <property type="evidence" value="ECO:0007669"/>
    <property type="project" value="UniProtKB-UniRule"/>
</dbReference>
<feature type="transmembrane region" description="Helical" evidence="8">
    <location>
        <begin position="344"/>
        <end position="365"/>
    </location>
</feature>
<dbReference type="OrthoDB" id="434240at2759"/>
<evidence type="ECO:0000256" key="1">
    <source>
        <dbReference type="ARBA" id="ARBA00004141"/>
    </source>
</evidence>
<feature type="transmembrane region" description="Helical" evidence="8">
    <location>
        <begin position="407"/>
        <end position="429"/>
    </location>
</feature>
<evidence type="ECO:0000256" key="8">
    <source>
        <dbReference type="RuleBase" id="RU366033"/>
    </source>
</evidence>
<dbReference type="HOGENOM" id="CLU_024204_1_1_1"/>
<dbReference type="GO" id="GO:0005886">
    <property type="term" value="C:plasma membrane"/>
    <property type="evidence" value="ECO:0007669"/>
    <property type="project" value="UniProtKB-SubCell"/>
</dbReference>
<evidence type="ECO:0000256" key="5">
    <source>
        <dbReference type="ARBA" id="ARBA00022989"/>
    </source>
</evidence>
<reference evidence="10 11" key="1">
    <citation type="journal article" date="2014" name="Genome Announc.">
        <title>Draft genome sequence of the pathogenic fungus Scedosporium apiospermum.</title>
        <authorList>
            <person name="Vandeputte P."/>
            <person name="Ghamrawi S."/>
            <person name="Rechenmann M."/>
            <person name="Iltis A."/>
            <person name="Giraud S."/>
            <person name="Fleury M."/>
            <person name="Thornton C."/>
            <person name="Delhaes L."/>
            <person name="Meyer W."/>
            <person name="Papon N."/>
            <person name="Bouchara J.P."/>
        </authorList>
    </citation>
    <scope>NUCLEOTIDE SEQUENCE [LARGE SCALE GENOMIC DNA]</scope>
    <source>
        <strain evidence="10 11">IHEM 14462</strain>
    </source>
</reference>